<evidence type="ECO:0000256" key="1">
    <source>
        <dbReference type="ARBA" id="ARBA00001917"/>
    </source>
</evidence>
<gene>
    <name evidence="6" type="ORF">NBRC110019_03550</name>
</gene>
<dbReference type="GO" id="GO:0010181">
    <property type="term" value="F:FMN binding"/>
    <property type="evidence" value="ECO:0007669"/>
    <property type="project" value="InterPro"/>
</dbReference>
<dbReference type="RefSeq" id="WP_281751732.1">
    <property type="nucleotide sequence ID" value="NZ_BRVP01000002.1"/>
</dbReference>
<reference evidence="6" key="1">
    <citation type="submission" date="2022-07" db="EMBL/GenBank/DDBJ databases">
        <title>Taxonomy of Novel Oxalotrophic and Methylotrophic Bacteria.</title>
        <authorList>
            <person name="Sahin N."/>
            <person name="Tani A."/>
        </authorList>
    </citation>
    <scope>NUCLEOTIDE SEQUENCE</scope>
    <source>
        <strain evidence="6">AM327</strain>
    </source>
</reference>
<sequence length="296" mass="33250">MISIDPKDISNQQMQYYLQNAVAPRPIALASTISANGEINLSPFSYFNCFSANPPILVFSPSRRVRDNTTKHTLENVKEVKEVVINMVDFAMVEQMSLSSTEYDAGVNEFVKSGFTEGISKVVQPPYVKESPVAFECKVNDIIELGQDGGAGNLVIAEVVYIHLNENIIAEDTRIDLEKLDLVARMGGSWYCRTIKDVRFEIPKPLVNKGIGVDAIPEVFRNSKILTGNDLGRLGNIEKLPEQEEITAYSKHPEVAKIHEKLYHDRALRNEAFQHLAKRLLATMDIREAWMALLQN</sequence>
<evidence type="ECO:0000256" key="2">
    <source>
        <dbReference type="ARBA" id="ARBA00022630"/>
    </source>
</evidence>
<evidence type="ECO:0000256" key="3">
    <source>
        <dbReference type="ARBA" id="ARBA00022643"/>
    </source>
</evidence>
<dbReference type="Gene3D" id="2.30.110.10">
    <property type="entry name" value="Electron Transport, Fmn-binding Protein, Chain A"/>
    <property type="match status" value="1"/>
</dbReference>
<dbReference type="InterPro" id="IPR002563">
    <property type="entry name" value="Flavin_Rdtase-like_dom"/>
</dbReference>
<accession>A0A9W6B2Q5</accession>
<dbReference type="InterPro" id="IPR012349">
    <property type="entry name" value="Split_barrel_FMN-bd"/>
</dbReference>
<evidence type="ECO:0000313" key="6">
    <source>
        <dbReference type="EMBL" id="GLB51316.1"/>
    </source>
</evidence>
<dbReference type="GO" id="GO:0016646">
    <property type="term" value="F:oxidoreductase activity, acting on the CH-NH group of donors, NAD or NADP as acceptor"/>
    <property type="evidence" value="ECO:0007669"/>
    <property type="project" value="UniProtKB-ARBA"/>
</dbReference>
<dbReference type="PANTHER" id="PTHR33798:SF5">
    <property type="entry name" value="FLAVIN REDUCTASE LIKE DOMAIN-CONTAINING PROTEIN"/>
    <property type="match status" value="1"/>
</dbReference>
<dbReference type="SUPFAM" id="SSF50475">
    <property type="entry name" value="FMN-binding split barrel"/>
    <property type="match status" value="1"/>
</dbReference>
<comment type="similarity">
    <text evidence="4">Belongs to the flavoredoxin family.</text>
</comment>
<dbReference type="PANTHER" id="PTHR33798">
    <property type="entry name" value="FLAVOPROTEIN OXYGENASE"/>
    <property type="match status" value="1"/>
</dbReference>
<evidence type="ECO:0000256" key="4">
    <source>
        <dbReference type="ARBA" id="ARBA00038054"/>
    </source>
</evidence>
<keyword evidence="3" id="KW-0288">FMN</keyword>
<dbReference type="SMART" id="SM00903">
    <property type="entry name" value="Flavin_Reduct"/>
    <property type="match status" value="1"/>
</dbReference>
<organism evidence="6 7">
    <name type="scientific">Neptunitalea chrysea</name>
    <dbReference type="NCBI Taxonomy" id="1647581"/>
    <lineage>
        <taxon>Bacteria</taxon>
        <taxon>Pseudomonadati</taxon>
        <taxon>Bacteroidota</taxon>
        <taxon>Flavobacteriia</taxon>
        <taxon>Flavobacteriales</taxon>
        <taxon>Flavobacteriaceae</taxon>
        <taxon>Neptunitalea</taxon>
    </lineage>
</organism>
<comment type="cofactor">
    <cofactor evidence="1">
        <name>FMN</name>
        <dbReference type="ChEBI" id="CHEBI:58210"/>
    </cofactor>
</comment>
<dbReference type="EMBL" id="BRVP01000002">
    <property type="protein sequence ID" value="GLB51316.1"/>
    <property type="molecule type" value="Genomic_DNA"/>
</dbReference>
<keyword evidence="7" id="KW-1185">Reference proteome</keyword>
<proteinExistence type="inferred from homology"/>
<keyword evidence="2" id="KW-0285">Flavoprotein</keyword>
<protein>
    <submittedName>
        <fullName evidence="6">Flavin reductase</fullName>
    </submittedName>
</protein>
<evidence type="ECO:0000313" key="7">
    <source>
        <dbReference type="Proteomes" id="UP001143545"/>
    </source>
</evidence>
<comment type="caution">
    <text evidence="6">The sequence shown here is derived from an EMBL/GenBank/DDBJ whole genome shotgun (WGS) entry which is preliminary data.</text>
</comment>
<dbReference type="AlphaFoldDB" id="A0A9W6B2Q5"/>
<dbReference type="Proteomes" id="UP001143545">
    <property type="component" value="Unassembled WGS sequence"/>
</dbReference>
<name>A0A9W6B2Q5_9FLAO</name>
<dbReference type="Pfam" id="PF01613">
    <property type="entry name" value="Flavin_Reduct"/>
    <property type="match status" value="1"/>
</dbReference>
<feature type="domain" description="Flavin reductase like" evidence="5">
    <location>
        <begin position="22"/>
        <end position="178"/>
    </location>
</feature>
<evidence type="ECO:0000259" key="5">
    <source>
        <dbReference type="SMART" id="SM00903"/>
    </source>
</evidence>